<dbReference type="EMBL" id="MVGT01001096">
    <property type="protein sequence ID" value="OVA13735.1"/>
    <property type="molecule type" value="Genomic_DNA"/>
</dbReference>
<evidence type="ECO:0000313" key="4">
    <source>
        <dbReference type="EMBL" id="OVA13735.1"/>
    </source>
</evidence>
<comment type="similarity">
    <text evidence="2">Belongs to the PPR family. PCMP-E subfamily.</text>
</comment>
<dbReference type="InterPro" id="IPR046960">
    <property type="entry name" value="PPR_At4g14850-like_plant"/>
</dbReference>
<sequence>MVLTTSTTRNLNRFLNLSTVVQWNTTIRATVNENSPHKALLLFRQMKQSGFEPNNLTFPFIAKACAKLSNIKYSEMIHTHVVKSPFCSDSFIHTAMVDMYVKCDHLNLAYKLFEKMPERDVASWNVMIMGFAQLGLFDKVLNLFSEMRLAGSQPDSITVIGLTQSSSNENGLNAVRAIHCYGIKIGLGDNVSVANTWISAYAKCDDLGSAEKVFNGIPTSFRTVVSWNSLIAGYAHLERVYEAMNCYQNMCRGGTGPDLSTIISLISSCIHPEAILHGKQIQSHGIKIGCDSDVSLINTLISMYSKCGDIGSARYLFNTMSARTCVSWTAMINGYAERGDLEEAFELFNAMEEAGEKPDLVTLIALLSACGQTGNLELGRWINRYVILKNFRKTVIVCNALMDMYSKCGSMNDARELFQSMPERTIVSWTTMISGSALNGEFKEALDIFSQMVDLGIKPNHITFLAVLQACTHAGFLEKGWECFDLMKKVYKMNPRLEHYACMAGLLGRKGKLKEALEFIQKMPIEPDAGVWGALLGSCKIHNEIEIGEFVARKLFELEPEAAVSYVAMANIYASEQKWESVAKIRSMMKCNRVRKSPGQSLVQVNGKSHAFTVEDRCHPEGLLIYEVLDGLALQLTKEGLEPYLEFILDHERE</sequence>
<dbReference type="PANTHER" id="PTHR24015:SF1993">
    <property type="entry name" value="PENTATRICOPEPTIDE REPEAT-CONTAINING PROTEIN"/>
    <property type="match status" value="1"/>
</dbReference>
<dbReference type="FunFam" id="1.25.40.10:FF:000031">
    <property type="entry name" value="Pentatricopeptide repeat-containing protein mitochondrial"/>
    <property type="match status" value="1"/>
</dbReference>
<proteinExistence type="inferred from homology"/>
<keyword evidence="1" id="KW-0677">Repeat</keyword>
<feature type="repeat" description="PPR" evidence="3">
    <location>
        <begin position="223"/>
        <end position="257"/>
    </location>
</feature>
<dbReference type="OMA" id="LFDCMSD"/>
<dbReference type="NCBIfam" id="TIGR00756">
    <property type="entry name" value="PPR"/>
    <property type="match status" value="7"/>
</dbReference>
<feature type="repeat" description="PPR" evidence="3">
    <location>
        <begin position="19"/>
        <end position="53"/>
    </location>
</feature>
<dbReference type="GO" id="GO:0009451">
    <property type="term" value="P:RNA modification"/>
    <property type="evidence" value="ECO:0007669"/>
    <property type="project" value="InterPro"/>
</dbReference>
<dbReference type="InterPro" id="IPR011990">
    <property type="entry name" value="TPR-like_helical_dom_sf"/>
</dbReference>
<accession>A0A200QTF3</accession>
<dbReference type="PROSITE" id="PS51375">
    <property type="entry name" value="PPR"/>
    <property type="match status" value="7"/>
</dbReference>
<organism evidence="4 5">
    <name type="scientific">Macleaya cordata</name>
    <name type="common">Five-seeded plume-poppy</name>
    <name type="synonym">Bocconia cordata</name>
    <dbReference type="NCBI Taxonomy" id="56857"/>
    <lineage>
        <taxon>Eukaryota</taxon>
        <taxon>Viridiplantae</taxon>
        <taxon>Streptophyta</taxon>
        <taxon>Embryophyta</taxon>
        <taxon>Tracheophyta</taxon>
        <taxon>Spermatophyta</taxon>
        <taxon>Magnoliopsida</taxon>
        <taxon>Ranunculales</taxon>
        <taxon>Papaveraceae</taxon>
        <taxon>Papaveroideae</taxon>
        <taxon>Macleaya</taxon>
    </lineage>
</organism>
<feature type="repeat" description="PPR" evidence="3">
    <location>
        <begin position="89"/>
        <end position="119"/>
    </location>
</feature>
<dbReference type="InParanoid" id="A0A200QTF3"/>
<evidence type="ECO:0000256" key="3">
    <source>
        <dbReference type="PROSITE-ProRule" id="PRU00708"/>
    </source>
</evidence>
<dbReference type="PANTHER" id="PTHR24015">
    <property type="entry name" value="OS07G0578800 PROTEIN-RELATED"/>
    <property type="match status" value="1"/>
</dbReference>
<dbReference type="FunFam" id="1.25.40.10:FF:000409">
    <property type="entry name" value="Pentatricopeptide repeat-containing protein, chloroplastic"/>
    <property type="match status" value="1"/>
</dbReference>
<dbReference type="FunCoup" id="A0A200QTF3">
    <property type="interactions" value="1"/>
</dbReference>
<dbReference type="FunFam" id="1.25.40.10:FF:000968">
    <property type="entry name" value="Pentatricopeptide repeat-containing protein, mitochondrial"/>
    <property type="match status" value="1"/>
</dbReference>
<dbReference type="FunFam" id="1.25.40.10:FF:000396">
    <property type="entry name" value="Pentatricopeptide repeat-containing protein At2g36730"/>
    <property type="match status" value="1"/>
</dbReference>
<dbReference type="AlphaFoldDB" id="A0A200QTF3"/>
<dbReference type="Pfam" id="PF13041">
    <property type="entry name" value="PPR_2"/>
    <property type="match status" value="5"/>
</dbReference>
<feature type="repeat" description="PPR" evidence="3">
    <location>
        <begin position="394"/>
        <end position="424"/>
    </location>
</feature>
<evidence type="ECO:0000256" key="1">
    <source>
        <dbReference type="ARBA" id="ARBA00022737"/>
    </source>
</evidence>
<protein>
    <submittedName>
        <fullName evidence="4">Pentatricopeptide repeat</fullName>
    </submittedName>
</protein>
<evidence type="ECO:0000256" key="2">
    <source>
        <dbReference type="ARBA" id="ARBA00061659"/>
    </source>
</evidence>
<dbReference type="FunFam" id="1.25.40.10:FF:000280">
    <property type="entry name" value="Pentatricopeptide repeat-containing protein"/>
    <property type="match status" value="1"/>
</dbReference>
<dbReference type="SUPFAM" id="SSF48452">
    <property type="entry name" value="TPR-like"/>
    <property type="match status" value="1"/>
</dbReference>
<feature type="repeat" description="PPR" evidence="3">
    <location>
        <begin position="324"/>
        <end position="358"/>
    </location>
</feature>
<dbReference type="Proteomes" id="UP000195402">
    <property type="component" value="Unassembled WGS sequence"/>
</dbReference>
<evidence type="ECO:0000313" key="5">
    <source>
        <dbReference type="Proteomes" id="UP000195402"/>
    </source>
</evidence>
<dbReference type="InterPro" id="IPR002885">
    <property type="entry name" value="PPR_rpt"/>
</dbReference>
<reference evidence="4 5" key="1">
    <citation type="journal article" date="2017" name="Mol. Plant">
        <title>The Genome of Medicinal Plant Macleaya cordata Provides New Insights into Benzylisoquinoline Alkaloids Metabolism.</title>
        <authorList>
            <person name="Liu X."/>
            <person name="Liu Y."/>
            <person name="Huang P."/>
            <person name="Ma Y."/>
            <person name="Qing Z."/>
            <person name="Tang Q."/>
            <person name="Cao H."/>
            <person name="Cheng P."/>
            <person name="Zheng Y."/>
            <person name="Yuan Z."/>
            <person name="Zhou Y."/>
            <person name="Liu J."/>
            <person name="Tang Z."/>
            <person name="Zhuo Y."/>
            <person name="Zhang Y."/>
            <person name="Yu L."/>
            <person name="Huang J."/>
            <person name="Yang P."/>
            <person name="Peng Q."/>
            <person name="Zhang J."/>
            <person name="Jiang W."/>
            <person name="Zhang Z."/>
            <person name="Lin K."/>
            <person name="Ro D.K."/>
            <person name="Chen X."/>
            <person name="Xiong X."/>
            <person name="Shang Y."/>
            <person name="Huang S."/>
            <person name="Zeng J."/>
        </authorList>
    </citation>
    <scope>NUCLEOTIDE SEQUENCE [LARGE SCALE GENOMIC DNA]</scope>
    <source>
        <strain evidence="5">cv. BLH2017</strain>
        <tissue evidence="4">Root</tissue>
    </source>
</reference>
<feature type="repeat" description="PPR" evidence="3">
    <location>
        <begin position="120"/>
        <end position="154"/>
    </location>
</feature>
<dbReference type="Pfam" id="PF01535">
    <property type="entry name" value="PPR"/>
    <property type="match status" value="4"/>
</dbReference>
<dbReference type="OrthoDB" id="185373at2759"/>
<gene>
    <name evidence="4" type="ORF">BVC80_577g5</name>
</gene>
<name>A0A200QTF3_MACCD</name>
<keyword evidence="5" id="KW-1185">Reference proteome</keyword>
<dbReference type="InterPro" id="IPR046848">
    <property type="entry name" value="E_motif"/>
</dbReference>
<dbReference type="Pfam" id="PF20431">
    <property type="entry name" value="E_motif"/>
    <property type="match status" value="1"/>
</dbReference>
<comment type="caution">
    <text evidence="4">The sequence shown here is derived from an EMBL/GenBank/DDBJ whole genome shotgun (WGS) entry which is preliminary data.</text>
</comment>
<feature type="repeat" description="PPR" evidence="3">
    <location>
        <begin position="425"/>
        <end position="459"/>
    </location>
</feature>
<dbReference type="Gene3D" id="1.25.40.10">
    <property type="entry name" value="Tetratricopeptide repeat domain"/>
    <property type="match status" value="5"/>
</dbReference>
<dbReference type="GO" id="GO:0003723">
    <property type="term" value="F:RNA binding"/>
    <property type="evidence" value="ECO:0007669"/>
    <property type="project" value="InterPro"/>
</dbReference>